<evidence type="ECO:0000313" key="1">
    <source>
        <dbReference type="EMBL" id="PKY59560.1"/>
    </source>
</evidence>
<comment type="caution">
    <text evidence="1">The sequence shown here is derived from an EMBL/GenBank/DDBJ whole genome shotgun (WGS) entry which is preliminary data.</text>
</comment>
<dbReference type="EMBL" id="LLXI01003624">
    <property type="protein sequence ID" value="PKY59560.1"/>
    <property type="molecule type" value="Genomic_DNA"/>
</dbReference>
<keyword evidence="2" id="KW-1185">Reference proteome</keyword>
<dbReference type="VEuPathDB" id="FungiDB:RhiirA1_371419"/>
<protein>
    <submittedName>
        <fullName evidence="1">Uncharacterized protein</fullName>
    </submittedName>
</protein>
<name>A0A2I1HL46_9GLOM</name>
<evidence type="ECO:0000313" key="2">
    <source>
        <dbReference type="Proteomes" id="UP000234323"/>
    </source>
</evidence>
<accession>A0A2I1HL46</accession>
<sequence length="228" mass="27495">MHLFFENVAPQIYAHWTGKFFKDNSISSNDYELSKSQWEIIGTQMEKIKKNMRDIFKYNNGYKATEWRNWITMFSLPFLKAYLDKREYYQYNTQHLAEFSLYFARCGLYQLLCGIFKPLIKSRINPYSNLANTLTLLQQFYLLPFYSIFKSIFKETLPKEWNSKKVFGDIEGYDEKFYWPSIQYSLSKQEQNHLIKFSNINDQENVILIYYLITADCKIVRPPYDFLI</sequence>
<gene>
    <name evidence="1" type="ORF">RhiirA4_482390</name>
</gene>
<reference evidence="1 2" key="1">
    <citation type="submission" date="2015-10" db="EMBL/GenBank/DDBJ databases">
        <title>Genome analyses suggest a sexual origin of heterokaryosis in a supposedly ancient asexual fungus.</title>
        <authorList>
            <person name="Ropars J."/>
            <person name="Sedzielewska K."/>
            <person name="Noel J."/>
            <person name="Charron P."/>
            <person name="Farinelli L."/>
            <person name="Marton T."/>
            <person name="Kruger M."/>
            <person name="Pelin A."/>
            <person name="Brachmann A."/>
            <person name="Corradi N."/>
        </authorList>
    </citation>
    <scope>NUCLEOTIDE SEQUENCE [LARGE SCALE GENOMIC DNA]</scope>
    <source>
        <strain evidence="1 2">A4</strain>
    </source>
</reference>
<dbReference type="AlphaFoldDB" id="A0A2I1HL46"/>
<organism evidence="1 2">
    <name type="scientific">Rhizophagus irregularis</name>
    <dbReference type="NCBI Taxonomy" id="588596"/>
    <lineage>
        <taxon>Eukaryota</taxon>
        <taxon>Fungi</taxon>
        <taxon>Fungi incertae sedis</taxon>
        <taxon>Mucoromycota</taxon>
        <taxon>Glomeromycotina</taxon>
        <taxon>Glomeromycetes</taxon>
        <taxon>Glomerales</taxon>
        <taxon>Glomeraceae</taxon>
        <taxon>Rhizophagus</taxon>
    </lineage>
</organism>
<dbReference type="Proteomes" id="UP000234323">
    <property type="component" value="Unassembled WGS sequence"/>
</dbReference>
<proteinExistence type="predicted"/>
<dbReference type="VEuPathDB" id="FungiDB:FUN_017352"/>